<dbReference type="AlphaFoldDB" id="A0AAV5IW11"/>
<evidence type="ECO:0000313" key="3">
    <source>
        <dbReference type="Proteomes" id="UP001054252"/>
    </source>
</evidence>
<evidence type="ECO:0000256" key="1">
    <source>
        <dbReference type="SAM" id="MobiDB-lite"/>
    </source>
</evidence>
<protein>
    <submittedName>
        <fullName evidence="2">Uncharacterized protein</fullName>
    </submittedName>
</protein>
<sequence>MKSKGVKCRGGNGNNTEALDLGNMKKSSPFLVRQFGGGSGSDQFSKESNNL</sequence>
<feature type="compositionally biased region" description="Polar residues" evidence="1">
    <location>
        <begin position="42"/>
        <end position="51"/>
    </location>
</feature>
<feature type="region of interest" description="Disordered" evidence="1">
    <location>
        <begin position="1"/>
        <end position="51"/>
    </location>
</feature>
<organism evidence="2 3">
    <name type="scientific">Rubroshorea leprosula</name>
    <dbReference type="NCBI Taxonomy" id="152421"/>
    <lineage>
        <taxon>Eukaryota</taxon>
        <taxon>Viridiplantae</taxon>
        <taxon>Streptophyta</taxon>
        <taxon>Embryophyta</taxon>
        <taxon>Tracheophyta</taxon>
        <taxon>Spermatophyta</taxon>
        <taxon>Magnoliopsida</taxon>
        <taxon>eudicotyledons</taxon>
        <taxon>Gunneridae</taxon>
        <taxon>Pentapetalae</taxon>
        <taxon>rosids</taxon>
        <taxon>malvids</taxon>
        <taxon>Malvales</taxon>
        <taxon>Dipterocarpaceae</taxon>
        <taxon>Rubroshorea</taxon>
    </lineage>
</organism>
<accession>A0AAV5IW11</accession>
<dbReference type="EMBL" id="BPVZ01000018">
    <property type="protein sequence ID" value="GKV02443.1"/>
    <property type="molecule type" value="Genomic_DNA"/>
</dbReference>
<gene>
    <name evidence="2" type="ORF">SLEP1_g14879</name>
</gene>
<keyword evidence="3" id="KW-1185">Reference proteome</keyword>
<proteinExistence type="predicted"/>
<dbReference type="Proteomes" id="UP001054252">
    <property type="component" value="Unassembled WGS sequence"/>
</dbReference>
<comment type="caution">
    <text evidence="2">The sequence shown here is derived from an EMBL/GenBank/DDBJ whole genome shotgun (WGS) entry which is preliminary data.</text>
</comment>
<name>A0AAV5IW11_9ROSI</name>
<reference evidence="2 3" key="1">
    <citation type="journal article" date="2021" name="Commun. Biol.">
        <title>The genome of Shorea leprosula (Dipterocarpaceae) highlights the ecological relevance of drought in aseasonal tropical rainforests.</title>
        <authorList>
            <person name="Ng K.K.S."/>
            <person name="Kobayashi M.J."/>
            <person name="Fawcett J.A."/>
            <person name="Hatakeyama M."/>
            <person name="Paape T."/>
            <person name="Ng C.H."/>
            <person name="Ang C.C."/>
            <person name="Tnah L.H."/>
            <person name="Lee C.T."/>
            <person name="Nishiyama T."/>
            <person name="Sese J."/>
            <person name="O'Brien M.J."/>
            <person name="Copetti D."/>
            <person name="Mohd Noor M.I."/>
            <person name="Ong R.C."/>
            <person name="Putra M."/>
            <person name="Sireger I.Z."/>
            <person name="Indrioko S."/>
            <person name="Kosugi Y."/>
            <person name="Izuno A."/>
            <person name="Isagi Y."/>
            <person name="Lee S.L."/>
            <person name="Shimizu K.K."/>
        </authorList>
    </citation>
    <scope>NUCLEOTIDE SEQUENCE [LARGE SCALE GENOMIC DNA]</scope>
    <source>
        <strain evidence="2">214</strain>
    </source>
</reference>
<evidence type="ECO:0000313" key="2">
    <source>
        <dbReference type="EMBL" id="GKV02443.1"/>
    </source>
</evidence>